<dbReference type="EMBL" id="CP006704">
    <property type="protein sequence ID" value="AIJ47163.1"/>
    <property type="molecule type" value="Genomic_DNA"/>
</dbReference>
<dbReference type="FunFam" id="3.30.70.270:FF:000001">
    <property type="entry name" value="Diguanylate cyclase domain protein"/>
    <property type="match status" value="1"/>
</dbReference>
<dbReference type="Gene3D" id="3.30.450.20">
    <property type="entry name" value="PAS domain"/>
    <property type="match status" value="1"/>
</dbReference>
<dbReference type="AlphaFoldDB" id="A0A076PN36"/>
<reference evidence="5 6" key="1">
    <citation type="journal article" date="2014" name="Genome Announc.">
        <title>Complete Genome Sequence of Polychlorinated Biphenyl Degrader Comamonas testosteroni TK102 (NBRC 109938).</title>
        <authorList>
            <person name="Fukuda K."/>
            <person name="Hosoyama A."/>
            <person name="Tsuchikane K."/>
            <person name="Ohji S."/>
            <person name="Yamazoe A."/>
            <person name="Fujita N."/>
            <person name="Shintani M."/>
            <person name="Kimbara K."/>
        </authorList>
    </citation>
    <scope>NUCLEOTIDE SEQUENCE [LARGE SCALE GENOMIC DNA]</scope>
    <source>
        <strain evidence="5">TK102</strain>
    </source>
</reference>
<dbReference type="SUPFAM" id="SSF55073">
    <property type="entry name" value="Nucleotide cyclase"/>
    <property type="match status" value="1"/>
</dbReference>
<dbReference type="CDD" id="cd01948">
    <property type="entry name" value="EAL"/>
    <property type="match status" value="1"/>
</dbReference>
<dbReference type="InterPro" id="IPR000160">
    <property type="entry name" value="GGDEF_dom"/>
</dbReference>
<dbReference type="SMART" id="SM00267">
    <property type="entry name" value="GGDEF"/>
    <property type="match status" value="1"/>
</dbReference>
<keyword evidence="1" id="KW-1133">Transmembrane helix</keyword>
<dbReference type="PROSITE" id="PS50887">
    <property type="entry name" value="GGDEF"/>
    <property type="match status" value="1"/>
</dbReference>
<proteinExistence type="predicted"/>
<dbReference type="InterPro" id="IPR001633">
    <property type="entry name" value="EAL_dom"/>
</dbReference>
<sequence length="824" mass="92374">MKASLSPALKSQQLLQRVWAFALLALILLLSASCSLYLLSAVRAFVNGESLWSKAQKDAIYSLSRYADEGNPVDFAHYQRALQVPRGDAEARIALYDKPLRLDLARKGIEQGQNHPDDVSSLIWLLRTFRYFSWVQEPVAYWKLGDEYLNQLDTLAQEIRRGYEVGNISRENIATWKREIDLINQGVTALTRAFSDSLGQSSRNIVWLLLALNGALAIGLVSLWVWNTWRLILLREQVQEGLNSEKERAETTLAALSDAVITTNAKGLINYVNPAAIGLLGLQKQNYLDKPIKQVLQFYTMDASITSEGLLAQLVSETKESTVVRDEQTHWVRRTDHSIVPVKVLGSAMQREGQTSGAVFVLRDVSREQQYMDQISWNARHDTLTGLENRGEFERRLQKMLTQGLHQVKPYALLYIDLDQFKLINETSGHAAGDEVLCEVSRMLQANLRETDCLARMGGDEFAVLLENCPPSNVASIAEKLRLAAQQLQTTWGEKILRTGFSIGAVHVPGDAVNASDLLRMVDMACYQAKERGRNKVFFYKAEDGIYSRYVSEMEWATRIRTALDEERFCLYAQSIAPLQHSKSGKHGGMHFEVLLRLRDENGQILAPGHFIPAAERYGLMPSLDRWVISKTLQTLAQQPGHAKLVETCAINLSGPSLDDDGLLEFVKEQLQLHAIAAQKLCFEITETSAIGNLSNATRLIQALRALGCRFALDDFGVGMSSLTYLKQLPVDYLKIDGGFVRDMLKDKGDHAMVEMINRIGQTLGKKTVAEFVESREIAEELMSMGVDYVQGYAIARPKPMTSEYFAPTQENQLPQWCGALAMS</sequence>
<dbReference type="RefSeq" id="WP_029158420.1">
    <property type="nucleotide sequence ID" value="NZ_CP006704.1"/>
</dbReference>
<dbReference type="SUPFAM" id="SSF141868">
    <property type="entry name" value="EAL domain-like"/>
    <property type="match status" value="1"/>
</dbReference>
<evidence type="ECO:0000313" key="6">
    <source>
        <dbReference type="Proteomes" id="UP000028782"/>
    </source>
</evidence>
<dbReference type="SMART" id="SM00052">
    <property type="entry name" value="EAL"/>
    <property type="match status" value="1"/>
</dbReference>
<dbReference type="InterPro" id="IPR035965">
    <property type="entry name" value="PAS-like_dom_sf"/>
</dbReference>
<dbReference type="InterPro" id="IPR052155">
    <property type="entry name" value="Biofilm_reg_signaling"/>
</dbReference>
<dbReference type="PROSITE" id="PS50883">
    <property type="entry name" value="EAL"/>
    <property type="match status" value="1"/>
</dbReference>
<dbReference type="InterPro" id="IPR000014">
    <property type="entry name" value="PAS"/>
</dbReference>
<dbReference type="KEGG" id="ctes:O987_15267"/>
<dbReference type="NCBIfam" id="TIGR00229">
    <property type="entry name" value="sensory_box"/>
    <property type="match status" value="1"/>
</dbReference>
<dbReference type="PROSITE" id="PS51257">
    <property type="entry name" value="PROKAR_LIPOPROTEIN"/>
    <property type="match status" value="1"/>
</dbReference>
<dbReference type="CDD" id="cd00130">
    <property type="entry name" value="PAS"/>
    <property type="match status" value="1"/>
</dbReference>
<dbReference type="Pfam" id="PF00563">
    <property type="entry name" value="EAL"/>
    <property type="match status" value="1"/>
</dbReference>
<dbReference type="SMART" id="SM00091">
    <property type="entry name" value="PAS"/>
    <property type="match status" value="1"/>
</dbReference>
<evidence type="ECO:0000259" key="4">
    <source>
        <dbReference type="PROSITE" id="PS50887"/>
    </source>
</evidence>
<dbReference type="GO" id="GO:0003824">
    <property type="term" value="F:catalytic activity"/>
    <property type="evidence" value="ECO:0007669"/>
    <property type="project" value="UniProtKB-ARBA"/>
</dbReference>
<dbReference type="HOGENOM" id="CLU_000445_70_54_4"/>
<evidence type="ECO:0000259" key="3">
    <source>
        <dbReference type="PROSITE" id="PS50883"/>
    </source>
</evidence>
<feature type="domain" description="EAL" evidence="3">
    <location>
        <begin position="553"/>
        <end position="812"/>
    </location>
</feature>
<gene>
    <name evidence="5" type="ORF">O987_15267</name>
</gene>
<dbReference type="PANTHER" id="PTHR44757:SF4">
    <property type="entry name" value="DIGUANYLATE CYCLASE DGCE-RELATED"/>
    <property type="match status" value="1"/>
</dbReference>
<dbReference type="Gene3D" id="3.30.70.270">
    <property type="match status" value="1"/>
</dbReference>
<dbReference type="GO" id="GO:0006355">
    <property type="term" value="P:regulation of DNA-templated transcription"/>
    <property type="evidence" value="ECO:0007669"/>
    <property type="project" value="InterPro"/>
</dbReference>
<evidence type="ECO:0000259" key="2">
    <source>
        <dbReference type="PROSITE" id="PS50112"/>
    </source>
</evidence>
<name>A0A076PN36_COMTE</name>
<dbReference type="Proteomes" id="UP000028782">
    <property type="component" value="Chromosome"/>
</dbReference>
<dbReference type="InterPro" id="IPR035919">
    <property type="entry name" value="EAL_sf"/>
</dbReference>
<feature type="transmembrane region" description="Helical" evidence="1">
    <location>
        <begin position="205"/>
        <end position="226"/>
    </location>
</feature>
<evidence type="ECO:0000256" key="1">
    <source>
        <dbReference type="SAM" id="Phobius"/>
    </source>
</evidence>
<feature type="domain" description="PAS" evidence="2">
    <location>
        <begin position="245"/>
        <end position="299"/>
    </location>
</feature>
<dbReference type="Pfam" id="PF00989">
    <property type="entry name" value="PAS"/>
    <property type="match status" value="1"/>
</dbReference>
<dbReference type="InterPro" id="IPR029787">
    <property type="entry name" value="Nucleotide_cyclase"/>
</dbReference>
<dbReference type="Gene3D" id="3.20.20.450">
    <property type="entry name" value="EAL domain"/>
    <property type="match status" value="1"/>
</dbReference>
<dbReference type="CDD" id="cd01949">
    <property type="entry name" value="GGDEF"/>
    <property type="match status" value="1"/>
</dbReference>
<dbReference type="NCBIfam" id="TIGR00254">
    <property type="entry name" value="GGDEF"/>
    <property type="match status" value="1"/>
</dbReference>
<dbReference type="PROSITE" id="PS50112">
    <property type="entry name" value="PAS"/>
    <property type="match status" value="1"/>
</dbReference>
<accession>A0A076PN36</accession>
<dbReference type="InterPro" id="IPR013767">
    <property type="entry name" value="PAS_fold"/>
</dbReference>
<dbReference type="SUPFAM" id="SSF55785">
    <property type="entry name" value="PYP-like sensor domain (PAS domain)"/>
    <property type="match status" value="1"/>
</dbReference>
<dbReference type="InterPro" id="IPR043128">
    <property type="entry name" value="Rev_trsase/Diguanyl_cyclase"/>
</dbReference>
<keyword evidence="1" id="KW-0472">Membrane</keyword>
<keyword evidence="1" id="KW-0812">Transmembrane</keyword>
<organism evidence="5 6">
    <name type="scientific">Comamonas testosteroni TK102</name>
    <dbReference type="NCBI Taxonomy" id="1392005"/>
    <lineage>
        <taxon>Bacteria</taxon>
        <taxon>Pseudomonadati</taxon>
        <taxon>Pseudomonadota</taxon>
        <taxon>Betaproteobacteria</taxon>
        <taxon>Burkholderiales</taxon>
        <taxon>Comamonadaceae</taxon>
        <taxon>Comamonas</taxon>
    </lineage>
</organism>
<dbReference type="Pfam" id="PF00990">
    <property type="entry name" value="GGDEF"/>
    <property type="match status" value="1"/>
</dbReference>
<feature type="domain" description="GGDEF" evidence="4">
    <location>
        <begin position="409"/>
        <end position="542"/>
    </location>
</feature>
<evidence type="ECO:0000313" key="5">
    <source>
        <dbReference type="EMBL" id="AIJ47163.1"/>
    </source>
</evidence>
<protein>
    <submittedName>
        <fullName evidence="5">Membrane protein</fullName>
    </submittedName>
</protein>
<dbReference type="PANTHER" id="PTHR44757">
    <property type="entry name" value="DIGUANYLATE CYCLASE DGCP"/>
    <property type="match status" value="1"/>
</dbReference>